<protein>
    <submittedName>
        <fullName evidence="2">Uncharacterized protein</fullName>
    </submittedName>
</protein>
<gene>
    <name evidence="2" type="ORF">KME60_07165</name>
</gene>
<sequence>MYIGNESTGTDGERAKNYQCNSADAFRGLGTAASKSKKNGNESDQVLDTDSAWGDSSGEEGLTGGQGITGKVLVSLRELKRSHLAFIDNHTQSLEAQLQKSTEYRNQVSESISSLEKDILEALDKAD</sequence>
<evidence type="ECO:0000313" key="2">
    <source>
        <dbReference type="EMBL" id="MBW4667214.1"/>
    </source>
</evidence>
<feature type="region of interest" description="Disordered" evidence="1">
    <location>
        <begin position="33"/>
        <end position="67"/>
    </location>
</feature>
<dbReference type="Proteomes" id="UP000729701">
    <property type="component" value="Unassembled WGS sequence"/>
</dbReference>
<reference evidence="2" key="2">
    <citation type="journal article" date="2022" name="Microbiol. Resour. Announc.">
        <title>Metagenome Sequencing to Explore Phylogenomics of Terrestrial Cyanobacteria.</title>
        <authorList>
            <person name="Ward R.D."/>
            <person name="Stajich J.E."/>
            <person name="Johansen J.R."/>
            <person name="Huntemann M."/>
            <person name="Clum A."/>
            <person name="Foster B."/>
            <person name="Foster B."/>
            <person name="Roux S."/>
            <person name="Palaniappan K."/>
            <person name="Varghese N."/>
            <person name="Mukherjee S."/>
            <person name="Reddy T.B.K."/>
            <person name="Daum C."/>
            <person name="Copeland A."/>
            <person name="Chen I.A."/>
            <person name="Ivanova N.N."/>
            <person name="Kyrpides N.C."/>
            <person name="Shapiro N."/>
            <person name="Eloe-Fadrosh E.A."/>
            <person name="Pietrasiak N."/>
        </authorList>
    </citation>
    <scope>NUCLEOTIDE SEQUENCE</scope>
    <source>
        <strain evidence="2">GSE-NOS-MK-12-04C</strain>
    </source>
</reference>
<organism evidence="2 3">
    <name type="scientific">Cyanomargarita calcarea GSE-NOS-MK-12-04C</name>
    <dbReference type="NCBI Taxonomy" id="2839659"/>
    <lineage>
        <taxon>Bacteria</taxon>
        <taxon>Bacillati</taxon>
        <taxon>Cyanobacteriota</taxon>
        <taxon>Cyanophyceae</taxon>
        <taxon>Nostocales</taxon>
        <taxon>Cyanomargaritaceae</taxon>
        <taxon>Cyanomargarita</taxon>
    </lineage>
</organism>
<name>A0A951URV7_9CYAN</name>
<comment type="caution">
    <text evidence="2">The sequence shown here is derived from an EMBL/GenBank/DDBJ whole genome shotgun (WGS) entry which is preliminary data.</text>
</comment>
<dbReference type="EMBL" id="JAHHGZ010000006">
    <property type="protein sequence ID" value="MBW4667214.1"/>
    <property type="molecule type" value="Genomic_DNA"/>
</dbReference>
<proteinExistence type="predicted"/>
<accession>A0A951URV7</accession>
<evidence type="ECO:0000313" key="3">
    <source>
        <dbReference type="Proteomes" id="UP000729701"/>
    </source>
</evidence>
<reference evidence="2" key="1">
    <citation type="submission" date="2021-05" db="EMBL/GenBank/DDBJ databases">
        <authorList>
            <person name="Pietrasiak N."/>
            <person name="Ward R."/>
            <person name="Stajich J.E."/>
            <person name="Kurbessoian T."/>
        </authorList>
    </citation>
    <scope>NUCLEOTIDE SEQUENCE</scope>
    <source>
        <strain evidence="2">GSE-NOS-MK-12-04C</strain>
    </source>
</reference>
<evidence type="ECO:0000256" key="1">
    <source>
        <dbReference type="SAM" id="MobiDB-lite"/>
    </source>
</evidence>
<dbReference type="AlphaFoldDB" id="A0A951URV7"/>